<dbReference type="InterPro" id="IPR041286">
    <property type="entry name" value="MBG_2"/>
</dbReference>
<sequence>MPDDIDNIHLTAFTNDNLSYLMIKGNASSSVTDYSDILSLFSTVTTVVVDSPAAVDLTKISNVGTVTKFFLTERATATTGLTLKAGGNEITDPAERATKSYTTADAGRIIWDAVATTVIPKAAAGLVYNGSLQTGVPFGTVYSITSGNQGTYPGTYTATAVLADGFWSDGTDDNKTITWTMAKATLTAVYTGETIEFGTSPDLNVTVTGFVGGETELTADGYTAPTIGSADTAVGTYTLTPSGGAADNYDFTYTAGTLTIAEAEGPDDGGGDQNEDRTLLYAGIGVAAVAVIAALGLMILRRP</sequence>
<comment type="caution">
    <text evidence="3">The sequence shown here is derived from an EMBL/GenBank/DDBJ whole genome shotgun (WGS) entry which is preliminary data.</text>
</comment>
<evidence type="ECO:0000313" key="3">
    <source>
        <dbReference type="EMBL" id="MPM79855.1"/>
    </source>
</evidence>
<keyword evidence="1" id="KW-0472">Membrane</keyword>
<accession>A0A645CSI9</accession>
<feature type="transmembrane region" description="Helical" evidence="1">
    <location>
        <begin position="279"/>
        <end position="300"/>
    </location>
</feature>
<keyword evidence="1" id="KW-1133">Transmembrane helix</keyword>
<name>A0A645CSI9_9ZZZZ</name>
<protein>
    <recommendedName>
        <fullName evidence="2">MBG domain-containing protein</fullName>
    </recommendedName>
</protein>
<dbReference type="AlphaFoldDB" id="A0A645CSI9"/>
<organism evidence="3">
    <name type="scientific">bioreactor metagenome</name>
    <dbReference type="NCBI Taxonomy" id="1076179"/>
    <lineage>
        <taxon>unclassified sequences</taxon>
        <taxon>metagenomes</taxon>
        <taxon>ecological metagenomes</taxon>
    </lineage>
</organism>
<reference evidence="3" key="1">
    <citation type="submission" date="2019-08" db="EMBL/GenBank/DDBJ databases">
        <authorList>
            <person name="Kucharzyk K."/>
            <person name="Murdoch R.W."/>
            <person name="Higgins S."/>
            <person name="Loffler F."/>
        </authorList>
    </citation>
    <scope>NUCLEOTIDE SEQUENCE</scope>
</reference>
<evidence type="ECO:0000259" key="2">
    <source>
        <dbReference type="Pfam" id="PF18676"/>
    </source>
</evidence>
<feature type="domain" description="MBG" evidence="2">
    <location>
        <begin position="189"/>
        <end position="259"/>
    </location>
</feature>
<dbReference type="EMBL" id="VSSQ01029640">
    <property type="protein sequence ID" value="MPM79855.1"/>
    <property type="molecule type" value="Genomic_DNA"/>
</dbReference>
<gene>
    <name evidence="3" type="ORF">SDC9_126897</name>
</gene>
<evidence type="ECO:0000256" key="1">
    <source>
        <dbReference type="SAM" id="Phobius"/>
    </source>
</evidence>
<proteinExistence type="predicted"/>
<keyword evidence="1" id="KW-0812">Transmembrane</keyword>
<dbReference type="Pfam" id="PF18676">
    <property type="entry name" value="MBG_2"/>
    <property type="match status" value="1"/>
</dbReference>